<protein>
    <recommendedName>
        <fullName evidence="1">YokE-like PH domain-containing protein</fullName>
    </recommendedName>
</protein>
<dbReference type="OrthoDB" id="2931897at2"/>
<dbReference type="Pfam" id="PF14470">
    <property type="entry name" value="bPH_3"/>
    <property type="match status" value="1"/>
</dbReference>
<name>A0A073JSB4_9BACI</name>
<gene>
    <name evidence="2" type="ORF">BAMA_18280</name>
</gene>
<dbReference type="Proteomes" id="UP000027822">
    <property type="component" value="Unassembled WGS sequence"/>
</dbReference>
<organism evidence="2 3">
    <name type="scientific">Bacillus manliponensis</name>
    <dbReference type="NCBI Taxonomy" id="574376"/>
    <lineage>
        <taxon>Bacteria</taxon>
        <taxon>Bacillati</taxon>
        <taxon>Bacillota</taxon>
        <taxon>Bacilli</taxon>
        <taxon>Bacillales</taxon>
        <taxon>Bacillaceae</taxon>
        <taxon>Bacillus</taxon>
        <taxon>Bacillus cereus group</taxon>
    </lineage>
</organism>
<keyword evidence="3" id="KW-1185">Reference proteome</keyword>
<evidence type="ECO:0000313" key="3">
    <source>
        <dbReference type="Proteomes" id="UP000027822"/>
    </source>
</evidence>
<dbReference type="EMBL" id="JOTN01000042">
    <property type="protein sequence ID" value="KEK17157.1"/>
    <property type="molecule type" value="Genomic_DNA"/>
</dbReference>
<evidence type="ECO:0000259" key="1">
    <source>
        <dbReference type="Pfam" id="PF14470"/>
    </source>
</evidence>
<dbReference type="InterPro" id="IPR039519">
    <property type="entry name" value="YokE-like_PH"/>
</dbReference>
<dbReference type="eggNOG" id="ENOG5030E09">
    <property type="taxonomic scope" value="Bacteria"/>
</dbReference>
<comment type="caution">
    <text evidence="2">The sequence shown here is derived from an EMBL/GenBank/DDBJ whole genome shotgun (WGS) entry which is preliminary data.</text>
</comment>
<proteinExistence type="predicted"/>
<evidence type="ECO:0000313" key="2">
    <source>
        <dbReference type="EMBL" id="KEK17157.1"/>
    </source>
</evidence>
<sequence length="158" mass="18209">MGSKHTKLNERFSIIDFPVTFAEMVAISKDLPKTERKFYEYAFNALKKNIKQKELIYSFEVADPKLTKTGFIVVAENKLHFVMMKSGLFGEADAESLEYKDIKDVDFDIIRGPLGISLMHTGIIELKVKKMFGTKTRTIRNIPEYNLDLVVEAIRQRL</sequence>
<feature type="domain" description="YokE-like PH" evidence="1">
    <location>
        <begin position="51"/>
        <end position="155"/>
    </location>
</feature>
<reference evidence="2 3" key="1">
    <citation type="submission" date="2014-06" db="EMBL/GenBank/DDBJ databases">
        <title>Draft genome sequence of Bacillus manliponensis JCM 15802 (MCCC 1A00708).</title>
        <authorList>
            <person name="Lai Q."/>
            <person name="Liu Y."/>
            <person name="Shao Z."/>
        </authorList>
    </citation>
    <scope>NUCLEOTIDE SEQUENCE [LARGE SCALE GENOMIC DNA]</scope>
    <source>
        <strain evidence="2 3">JCM 15802</strain>
    </source>
</reference>
<dbReference type="RefSeq" id="WP_034644126.1">
    <property type="nucleotide sequence ID" value="NZ_CBCSJC010000040.1"/>
</dbReference>
<dbReference type="AlphaFoldDB" id="A0A073JSB4"/>
<accession>A0A073JSB4</accession>